<dbReference type="InterPro" id="IPR036728">
    <property type="entry name" value="PBP_GOBP_sf"/>
</dbReference>
<feature type="compositionally biased region" description="Low complexity" evidence="1">
    <location>
        <begin position="128"/>
        <end position="155"/>
    </location>
</feature>
<feature type="signal peptide" evidence="2">
    <location>
        <begin position="1"/>
        <end position="23"/>
    </location>
</feature>
<feature type="compositionally biased region" description="Low complexity" evidence="1">
    <location>
        <begin position="72"/>
        <end position="90"/>
    </location>
</feature>
<dbReference type="SUPFAM" id="SSF47565">
    <property type="entry name" value="Insect pheromone/odorant-binding proteins"/>
    <property type="match status" value="1"/>
</dbReference>
<sequence>MMSRKFICHKIFVFMFVISVCRSDNNNMRLKDVLRDPSRYNNNNDNRTDGNGDNFDENDFKGATNKMMDRCSSNSKSDNNNNGNNGDNNNYRGRYRVKRESSEIFKRYNESNNFYRNYGFDSDRNNEYSDNNYRYNNGNSYNGNSGNSDGQNNNDRYYGREYNSYGGSYGDNNRDNRDRKNCDTSYNGGGNDRSSGGYGYSEYDRDYSNDNKQGMNSYDSRNRDSSSRSNGYDNGYGASTTSYQRSNYNSRSNTGYFVKRDLKSKIRPKRYNKRDYDNQCISQCIFGYMELLDDDQVPSETSVIKWVQDHIADDDLKRIKTLREIRKCFGRLSTNDIQDGCEYSKELSRCLNLELE</sequence>
<keyword evidence="4" id="KW-1185">Reference proteome</keyword>
<accession>A0A653D2P7</accession>
<keyword evidence="2" id="KW-0732">Signal</keyword>
<feature type="chain" id="PRO_5025063146" evidence="2">
    <location>
        <begin position="24"/>
        <end position="356"/>
    </location>
</feature>
<feature type="compositionally biased region" description="Low complexity" evidence="1">
    <location>
        <begin position="227"/>
        <end position="249"/>
    </location>
</feature>
<evidence type="ECO:0000256" key="2">
    <source>
        <dbReference type="SAM" id="SignalP"/>
    </source>
</evidence>
<gene>
    <name evidence="3" type="ORF">CALMAC_LOCUS13912</name>
</gene>
<feature type="compositionally biased region" description="Low complexity" evidence="1">
    <location>
        <begin position="41"/>
        <end position="53"/>
    </location>
</feature>
<dbReference type="InterPro" id="IPR006170">
    <property type="entry name" value="PBP/GOBP"/>
</dbReference>
<reference evidence="3 4" key="1">
    <citation type="submission" date="2019-01" db="EMBL/GenBank/DDBJ databases">
        <authorList>
            <person name="Sayadi A."/>
        </authorList>
    </citation>
    <scope>NUCLEOTIDE SEQUENCE [LARGE SCALE GENOMIC DNA]</scope>
</reference>
<dbReference type="AlphaFoldDB" id="A0A653D2P7"/>
<dbReference type="OrthoDB" id="6778829at2759"/>
<protein>
    <submittedName>
        <fullName evidence="3">Uncharacterized protein</fullName>
    </submittedName>
</protein>
<dbReference type="Proteomes" id="UP000410492">
    <property type="component" value="Unassembled WGS sequence"/>
</dbReference>
<dbReference type="EMBL" id="CAACVG010009880">
    <property type="protein sequence ID" value="VEN54437.1"/>
    <property type="molecule type" value="Genomic_DNA"/>
</dbReference>
<proteinExistence type="predicted"/>
<feature type="compositionally biased region" description="Gly residues" evidence="1">
    <location>
        <begin position="187"/>
        <end position="199"/>
    </location>
</feature>
<evidence type="ECO:0000313" key="4">
    <source>
        <dbReference type="Proteomes" id="UP000410492"/>
    </source>
</evidence>
<organism evidence="3 4">
    <name type="scientific">Callosobruchus maculatus</name>
    <name type="common">Southern cowpea weevil</name>
    <name type="synonym">Pulse bruchid</name>
    <dbReference type="NCBI Taxonomy" id="64391"/>
    <lineage>
        <taxon>Eukaryota</taxon>
        <taxon>Metazoa</taxon>
        <taxon>Ecdysozoa</taxon>
        <taxon>Arthropoda</taxon>
        <taxon>Hexapoda</taxon>
        <taxon>Insecta</taxon>
        <taxon>Pterygota</taxon>
        <taxon>Neoptera</taxon>
        <taxon>Endopterygota</taxon>
        <taxon>Coleoptera</taxon>
        <taxon>Polyphaga</taxon>
        <taxon>Cucujiformia</taxon>
        <taxon>Chrysomeloidea</taxon>
        <taxon>Chrysomelidae</taxon>
        <taxon>Bruchinae</taxon>
        <taxon>Bruchini</taxon>
        <taxon>Callosobruchus</taxon>
    </lineage>
</organism>
<evidence type="ECO:0000313" key="3">
    <source>
        <dbReference type="EMBL" id="VEN54437.1"/>
    </source>
</evidence>
<name>A0A653D2P7_CALMS</name>
<evidence type="ECO:0000256" key="1">
    <source>
        <dbReference type="SAM" id="MobiDB-lite"/>
    </source>
</evidence>
<feature type="region of interest" description="Disordered" evidence="1">
    <location>
        <begin position="35"/>
        <end position="95"/>
    </location>
</feature>
<dbReference type="Gene3D" id="1.10.238.20">
    <property type="entry name" value="Pheromone/general odorant binding protein domain"/>
    <property type="match status" value="1"/>
</dbReference>
<dbReference type="GO" id="GO:0005549">
    <property type="term" value="F:odorant binding"/>
    <property type="evidence" value="ECO:0007669"/>
    <property type="project" value="InterPro"/>
</dbReference>
<dbReference type="Pfam" id="PF01395">
    <property type="entry name" value="PBP_GOBP"/>
    <property type="match status" value="1"/>
</dbReference>
<feature type="compositionally biased region" description="Basic and acidic residues" evidence="1">
    <location>
        <begin position="172"/>
        <end position="182"/>
    </location>
</feature>
<feature type="region of interest" description="Disordered" evidence="1">
    <location>
        <begin position="115"/>
        <end position="249"/>
    </location>
</feature>